<feature type="transmembrane region" description="Helical" evidence="6">
    <location>
        <begin position="297"/>
        <end position="314"/>
    </location>
</feature>
<feature type="transmembrane region" description="Helical" evidence="6">
    <location>
        <begin position="416"/>
        <end position="434"/>
    </location>
</feature>
<dbReference type="InterPro" id="IPR001898">
    <property type="entry name" value="SLC13A/DASS"/>
</dbReference>
<dbReference type="RefSeq" id="WP_200256222.1">
    <property type="nucleotide sequence ID" value="NZ_NRSH01000008.1"/>
</dbReference>
<reference evidence="7 8" key="1">
    <citation type="journal article" date="2020" name="Microorganisms">
        <title>Osmotic Adaptation and Compatible Solute Biosynthesis of Phototrophic Bacteria as Revealed from Genome Analyses.</title>
        <authorList>
            <person name="Imhoff J.F."/>
            <person name="Rahn T."/>
            <person name="Kunzel S."/>
            <person name="Keller A."/>
            <person name="Neulinger S.C."/>
        </authorList>
    </citation>
    <scope>NUCLEOTIDE SEQUENCE [LARGE SCALE GENOMIC DNA]</scope>
    <source>
        <strain evidence="7 8">DSM 15116</strain>
    </source>
</reference>
<feature type="transmembrane region" description="Helical" evidence="6">
    <location>
        <begin position="215"/>
        <end position="239"/>
    </location>
</feature>
<dbReference type="InterPro" id="IPR031312">
    <property type="entry name" value="Na/sul_symport_CS"/>
</dbReference>
<feature type="transmembrane region" description="Helical" evidence="6">
    <location>
        <begin position="84"/>
        <end position="103"/>
    </location>
</feature>
<dbReference type="CDD" id="cd01115">
    <property type="entry name" value="SLC13_permease"/>
    <property type="match status" value="1"/>
</dbReference>
<dbReference type="PROSITE" id="PS01271">
    <property type="entry name" value="NA_SULFATE"/>
    <property type="match status" value="1"/>
</dbReference>
<proteinExistence type="predicted"/>
<evidence type="ECO:0000256" key="1">
    <source>
        <dbReference type="ARBA" id="ARBA00004141"/>
    </source>
</evidence>
<feature type="transmembrane region" description="Helical" evidence="6">
    <location>
        <begin position="174"/>
        <end position="195"/>
    </location>
</feature>
<feature type="transmembrane region" description="Helical" evidence="6">
    <location>
        <begin position="273"/>
        <end position="291"/>
    </location>
</feature>
<evidence type="ECO:0000256" key="3">
    <source>
        <dbReference type="ARBA" id="ARBA00022692"/>
    </source>
</evidence>
<keyword evidence="8" id="KW-1185">Reference proteome</keyword>
<dbReference type="EMBL" id="NRSH01000008">
    <property type="protein sequence ID" value="MBK1725758.1"/>
    <property type="molecule type" value="Genomic_DNA"/>
</dbReference>
<evidence type="ECO:0000313" key="8">
    <source>
        <dbReference type="Proteomes" id="UP000738126"/>
    </source>
</evidence>
<keyword evidence="2" id="KW-0813">Transport</keyword>
<keyword evidence="3 6" id="KW-0812">Transmembrane</keyword>
<feature type="transmembrane region" description="Helical" evidence="6">
    <location>
        <begin position="366"/>
        <end position="386"/>
    </location>
</feature>
<evidence type="ECO:0000256" key="6">
    <source>
        <dbReference type="SAM" id="Phobius"/>
    </source>
</evidence>
<name>A0ABS1E462_9GAMM</name>
<evidence type="ECO:0000256" key="4">
    <source>
        <dbReference type="ARBA" id="ARBA00022989"/>
    </source>
</evidence>
<keyword evidence="5 6" id="KW-0472">Membrane</keyword>
<organism evidence="7 8">
    <name type="scientific">Halorhodospira neutriphila</name>
    <dbReference type="NCBI Taxonomy" id="168379"/>
    <lineage>
        <taxon>Bacteria</taxon>
        <taxon>Pseudomonadati</taxon>
        <taxon>Pseudomonadota</taxon>
        <taxon>Gammaproteobacteria</taxon>
        <taxon>Chromatiales</taxon>
        <taxon>Ectothiorhodospiraceae</taxon>
        <taxon>Halorhodospira</taxon>
    </lineage>
</organism>
<dbReference type="Proteomes" id="UP000738126">
    <property type="component" value="Unassembled WGS sequence"/>
</dbReference>
<feature type="transmembrane region" description="Helical" evidence="6">
    <location>
        <begin position="123"/>
        <end position="154"/>
    </location>
</feature>
<dbReference type="Pfam" id="PF00939">
    <property type="entry name" value="Na_sulph_symp"/>
    <property type="match status" value="1"/>
</dbReference>
<feature type="transmembrane region" description="Helical" evidence="6">
    <location>
        <begin position="455"/>
        <end position="475"/>
    </location>
</feature>
<accession>A0ABS1E462</accession>
<comment type="caution">
    <text evidence="7">The sequence shown here is derived from an EMBL/GenBank/DDBJ whole genome shotgun (WGS) entry which is preliminary data.</text>
</comment>
<comment type="subcellular location">
    <subcellularLocation>
        <location evidence="1">Membrane</location>
        <topology evidence="1">Multi-pass membrane protein</topology>
    </subcellularLocation>
</comment>
<dbReference type="PANTHER" id="PTHR10283">
    <property type="entry name" value="SOLUTE CARRIER FAMILY 13 MEMBER"/>
    <property type="match status" value="1"/>
</dbReference>
<dbReference type="PANTHER" id="PTHR10283:SF82">
    <property type="entry name" value="SOLUTE CARRIER FAMILY 13 MEMBER 2"/>
    <property type="match status" value="1"/>
</dbReference>
<sequence length="485" mass="50621">MDGYRQRIGLLLGPLAALGGYLAGAPEGLTPAEWSVALVAILMAIWWISEALPLAATALVPIVAFPLLGVLPVGEVTEAYGNDLIYLFLGGFFIAVTMQRWGLHRRIALHTINLVGPSPRRVILGFMLATAGLSMWISNTATAMMMLPIALAVLRQSEDEAGQRGEALPRGFGVALMLGVAYAASIGGIATLIGTPPNAVLAGQVQELYGVEITFAGWMAFGLPLSLLFLGIAWLYLAFGRHCRHLGQLASGREPIRQELAALGRMDRAERRVLAVFALVAAAWVGRGFLPAGALEALGDASIAIAGALALFLLPSGRRRGERLLDWETAVQIPWDIVLLFGGGFALAAGFGASGLSESLAEGLEVLDGVSILLILAACVTLVVFLTEVTSNTATATVFVPLMGALATAMGFNPVVLMAAVAVAASCAFMLPVATPPNAVVFGSQALTVPDMARAGLVLNLITIVLTTAFVYFLLPLALGVELAA</sequence>
<feature type="transmembrane region" description="Helical" evidence="6">
    <location>
        <begin position="335"/>
        <end position="354"/>
    </location>
</feature>
<protein>
    <submittedName>
        <fullName evidence="7">Anion transporter</fullName>
    </submittedName>
</protein>
<gene>
    <name evidence="7" type="ORF">CKO13_01715</name>
</gene>
<evidence type="ECO:0000256" key="2">
    <source>
        <dbReference type="ARBA" id="ARBA00022448"/>
    </source>
</evidence>
<dbReference type="NCBIfam" id="TIGR00785">
    <property type="entry name" value="dass"/>
    <property type="match status" value="1"/>
</dbReference>
<evidence type="ECO:0000256" key="5">
    <source>
        <dbReference type="ARBA" id="ARBA00023136"/>
    </source>
</evidence>
<keyword evidence="4 6" id="KW-1133">Transmembrane helix</keyword>
<evidence type="ECO:0000313" key="7">
    <source>
        <dbReference type="EMBL" id="MBK1725758.1"/>
    </source>
</evidence>
<feature type="transmembrane region" description="Helical" evidence="6">
    <location>
        <begin position="34"/>
        <end position="63"/>
    </location>
</feature>
<feature type="transmembrane region" description="Helical" evidence="6">
    <location>
        <begin position="393"/>
        <end position="410"/>
    </location>
</feature>